<keyword evidence="1" id="KW-0472">Membrane</keyword>
<keyword evidence="1" id="KW-0812">Transmembrane</keyword>
<keyword evidence="1" id="KW-1133">Transmembrane helix</keyword>
<name>X0Z893_9ZZZZ</name>
<gene>
    <name evidence="2" type="ORF">S01H1_80046</name>
</gene>
<sequence>MRESITTIIITCLMLWTVVAAITTIVTYLLYVIFEIGSDQLSTVSFMCAMSGAGCLM</sequence>
<protein>
    <submittedName>
        <fullName evidence="2">Uncharacterized protein</fullName>
    </submittedName>
</protein>
<comment type="caution">
    <text evidence="2">The sequence shown here is derived from an EMBL/GenBank/DDBJ whole genome shotgun (WGS) entry which is preliminary data.</text>
</comment>
<dbReference type="AlphaFoldDB" id="X0Z893"/>
<proteinExistence type="predicted"/>
<reference evidence="2" key="1">
    <citation type="journal article" date="2014" name="Front. Microbiol.">
        <title>High frequency of phylogenetically diverse reductive dehalogenase-homologous genes in deep subseafloor sedimentary metagenomes.</title>
        <authorList>
            <person name="Kawai M."/>
            <person name="Futagami T."/>
            <person name="Toyoda A."/>
            <person name="Takaki Y."/>
            <person name="Nishi S."/>
            <person name="Hori S."/>
            <person name="Arai W."/>
            <person name="Tsubouchi T."/>
            <person name="Morono Y."/>
            <person name="Uchiyama I."/>
            <person name="Ito T."/>
            <person name="Fujiyama A."/>
            <person name="Inagaki F."/>
            <person name="Takami H."/>
        </authorList>
    </citation>
    <scope>NUCLEOTIDE SEQUENCE</scope>
    <source>
        <strain evidence="2">Expedition CK06-06</strain>
    </source>
</reference>
<organism evidence="2">
    <name type="scientific">marine sediment metagenome</name>
    <dbReference type="NCBI Taxonomy" id="412755"/>
    <lineage>
        <taxon>unclassified sequences</taxon>
        <taxon>metagenomes</taxon>
        <taxon>ecological metagenomes</taxon>
    </lineage>
</organism>
<accession>X0Z893</accession>
<dbReference type="EMBL" id="BARS01054014">
    <property type="protein sequence ID" value="GAG44766.1"/>
    <property type="molecule type" value="Genomic_DNA"/>
</dbReference>
<evidence type="ECO:0000256" key="1">
    <source>
        <dbReference type="SAM" id="Phobius"/>
    </source>
</evidence>
<feature type="transmembrane region" description="Helical" evidence="1">
    <location>
        <begin position="7"/>
        <end position="34"/>
    </location>
</feature>
<evidence type="ECO:0000313" key="2">
    <source>
        <dbReference type="EMBL" id="GAG44766.1"/>
    </source>
</evidence>